<proteinExistence type="inferred from homology"/>
<dbReference type="Proteomes" id="UP000186079">
    <property type="component" value="Unassembled WGS sequence"/>
</dbReference>
<evidence type="ECO:0000256" key="8">
    <source>
        <dbReference type="SAM" id="Phobius"/>
    </source>
</evidence>
<feature type="transmembrane region" description="Helical" evidence="8">
    <location>
        <begin position="130"/>
        <end position="152"/>
    </location>
</feature>
<dbReference type="Gene3D" id="1.20.1250.20">
    <property type="entry name" value="MFS general substrate transporter like domains"/>
    <property type="match status" value="1"/>
</dbReference>
<dbReference type="AlphaFoldDB" id="A0A1N6X3S9"/>
<reference evidence="9 10" key="1">
    <citation type="submission" date="2017-01" db="EMBL/GenBank/DDBJ databases">
        <authorList>
            <person name="Mah S.A."/>
            <person name="Swanson W.J."/>
            <person name="Moy G.W."/>
            <person name="Vacquier V.D."/>
        </authorList>
    </citation>
    <scope>NUCLEOTIDE SEQUENCE [LARGE SCALE GENOMIC DNA]</scope>
    <source>
        <strain evidence="9 10">ATCC 29606</strain>
    </source>
</reference>
<dbReference type="PROSITE" id="PS00216">
    <property type="entry name" value="SUGAR_TRANSPORT_1"/>
    <property type="match status" value="1"/>
</dbReference>
<dbReference type="CDD" id="cd17324">
    <property type="entry name" value="MFS_NepI_like"/>
    <property type="match status" value="1"/>
</dbReference>
<gene>
    <name evidence="9" type="ORF">SAMN05421672_112113</name>
</gene>
<dbReference type="GO" id="GO:0022857">
    <property type="term" value="F:transmembrane transporter activity"/>
    <property type="evidence" value="ECO:0007669"/>
    <property type="project" value="InterPro"/>
</dbReference>
<feature type="transmembrane region" description="Helical" evidence="8">
    <location>
        <begin position="191"/>
        <end position="213"/>
    </location>
</feature>
<feature type="transmembrane region" description="Helical" evidence="8">
    <location>
        <begin position="104"/>
        <end position="124"/>
    </location>
</feature>
<feature type="transmembrane region" description="Helical" evidence="8">
    <location>
        <begin position="244"/>
        <end position="265"/>
    </location>
</feature>
<dbReference type="InterPro" id="IPR036259">
    <property type="entry name" value="MFS_trans_sf"/>
</dbReference>
<feature type="transmembrane region" description="Helical" evidence="8">
    <location>
        <begin position="392"/>
        <end position="411"/>
    </location>
</feature>
<evidence type="ECO:0000256" key="6">
    <source>
        <dbReference type="ARBA" id="ARBA00022989"/>
    </source>
</evidence>
<feature type="transmembrane region" description="Helical" evidence="8">
    <location>
        <begin position="164"/>
        <end position="185"/>
    </location>
</feature>
<evidence type="ECO:0000256" key="1">
    <source>
        <dbReference type="ARBA" id="ARBA00004651"/>
    </source>
</evidence>
<feature type="transmembrane region" description="Helical" evidence="8">
    <location>
        <begin position="277"/>
        <end position="296"/>
    </location>
</feature>
<dbReference type="InterPro" id="IPR005829">
    <property type="entry name" value="Sugar_transporter_CS"/>
</dbReference>
<dbReference type="SUPFAM" id="SSF103473">
    <property type="entry name" value="MFS general substrate transporter"/>
    <property type="match status" value="1"/>
</dbReference>
<dbReference type="PANTHER" id="PTHR43271:SF1">
    <property type="entry name" value="INNER MEMBRANE TRANSPORT PROTEIN YNFM"/>
    <property type="match status" value="1"/>
</dbReference>
<evidence type="ECO:0000256" key="4">
    <source>
        <dbReference type="ARBA" id="ARBA00022475"/>
    </source>
</evidence>
<feature type="transmembrane region" description="Helical" evidence="8">
    <location>
        <begin position="308"/>
        <end position="328"/>
    </location>
</feature>
<protein>
    <submittedName>
        <fullName evidence="9">MFS transporter, YNFM family, putative membrane transport protein</fullName>
    </submittedName>
</protein>
<evidence type="ECO:0000256" key="5">
    <source>
        <dbReference type="ARBA" id="ARBA00022692"/>
    </source>
</evidence>
<keyword evidence="6 8" id="KW-1133">Transmembrane helix</keyword>
<dbReference type="GO" id="GO:0005886">
    <property type="term" value="C:plasma membrane"/>
    <property type="evidence" value="ECO:0007669"/>
    <property type="project" value="UniProtKB-SubCell"/>
</dbReference>
<name>A0A1N6X3S9_9PSED</name>
<dbReference type="EMBL" id="FTMC01000012">
    <property type="protein sequence ID" value="SIQ96976.1"/>
    <property type="molecule type" value="Genomic_DNA"/>
</dbReference>
<dbReference type="PANTHER" id="PTHR43271">
    <property type="entry name" value="BLL2771 PROTEIN"/>
    <property type="match status" value="1"/>
</dbReference>
<evidence type="ECO:0000256" key="3">
    <source>
        <dbReference type="ARBA" id="ARBA00022448"/>
    </source>
</evidence>
<organism evidence="9 10">
    <name type="scientific">Pseudomonas flexibilis</name>
    <dbReference type="NCBI Taxonomy" id="706570"/>
    <lineage>
        <taxon>Bacteria</taxon>
        <taxon>Pseudomonadati</taxon>
        <taxon>Pseudomonadota</taxon>
        <taxon>Gammaproteobacteria</taxon>
        <taxon>Pseudomonadales</taxon>
        <taxon>Pseudomonadaceae</taxon>
        <taxon>Pseudomonas</taxon>
    </lineage>
</organism>
<keyword evidence="5 8" id="KW-0812">Transmembrane</keyword>
<keyword evidence="3" id="KW-0813">Transport</keyword>
<feature type="transmembrane region" description="Helical" evidence="8">
    <location>
        <begin position="366"/>
        <end position="386"/>
    </location>
</feature>
<evidence type="ECO:0000256" key="2">
    <source>
        <dbReference type="ARBA" id="ARBA00008335"/>
    </source>
</evidence>
<evidence type="ECO:0000256" key="7">
    <source>
        <dbReference type="ARBA" id="ARBA00023136"/>
    </source>
</evidence>
<keyword evidence="7 8" id="KW-0472">Membrane</keyword>
<feature type="transmembrane region" description="Helical" evidence="8">
    <location>
        <begin position="77"/>
        <end position="97"/>
    </location>
</feature>
<comment type="similarity">
    <text evidence="2">Belongs to the major facilitator superfamily.</text>
</comment>
<feature type="transmembrane region" description="Helical" evidence="8">
    <location>
        <begin position="41"/>
        <end position="65"/>
    </location>
</feature>
<dbReference type="InterPro" id="IPR011701">
    <property type="entry name" value="MFS"/>
</dbReference>
<sequence length="416" mass="43538">MVGCAPPLSGANRERFTRMSASSDSAGYIQRGSADYRRATLALFCAGFATFALLYCVQPLLPLLAAHFRVSAASSSLALSLTTLSLALAMLVAGALAESWGRKPVMVGALGLASVLGIACALVDDWQLLLVLRTLLGLALSGLPALAMAYVGEEFDPPSLPAAMGLYIGGTALGGLLGRLLAGLFADLGGWELALGGIAALGLLALLLFHWLLPPSRHFRAQPLSPRTLLNNFRLHLANRELRILFSVAFLLMGGFVALFNYIGFRLAAAPFGLSSTVIGLLFTVYLVGILSAGWGGRLVPRFGAPRVMLGGLMIMLLGVALCALPWLPGVALGLGLVTLGFFATHAVASGQVGQRARGAKAQASALYLCAYYLGSSVIGYCGGWVWSHAGWLPLLVLLSGVFLLASLQILRLARS</sequence>
<accession>A0A1N6X3S9</accession>
<evidence type="ECO:0000313" key="9">
    <source>
        <dbReference type="EMBL" id="SIQ96976.1"/>
    </source>
</evidence>
<comment type="subcellular location">
    <subcellularLocation>
        <location evidence="1">Cell membrane</location>
        <topology evidence="1">Multi-pass membrane protein</topology>
    </subcellularLocation>
</comment>
<keyword evidence="4" id="KW-1003">Cell membrane</keyword>
<dbReference type="Pfam" id="PF07690">
    <property type="entry name" value="MFS_1"/>
    <property type="match status" value="1"/>
</dbReference>
<evidence type="ECO:0000313" key="10">
    <source>
        <dbReference type="Proteomes" id="UP000186079"/>
    </source>
</evidence>